<feature type="transmembrane region" description="Helical" evidence="1">
    <location>
        <begin position="61"/>
        <end position="87"/>
    </location>
</feature>
<keyword evidence="3" id="KW-1185">Reference proteome</keyword>
<feature type="transmembrane region" description="Helical" evidence="1">
    <location>
        <begin position="93"/>
        <end position="115"/>
    </location>
</feature>
<evidence type="ECO:0000313" key="2">
    <source>
        <dbReference type="EMBL" id="MCC5467938.1"/>
    </source>
</evidence>
<evidence type="ECO:0000313" key="3">
    <source>
        <dbReference type="Proteomes" id="UP001165492"/>
    </source>
</evidence>
<comment type="caution">
    <text evidence="2">The sequence shown here is derived from an EMBL/GenBank/DDBJ whole genome shotgun (WGS) entry which is preliminary data.</text>
</comment>
<protein>
    <submittedName>
        <fullName evidence="2">Uncharacterized protein</fullName>
    </submittedName>
</protein>
<dbReference type="InterPro" id="IPR048147">
    <property type="entry name" value="CBO0543-like"/>
</dbReference>
<dbReference type="Proteomes" id="UP001165492">
    <property type="component" value="Unassembled WGS sequence"/>
</dbReference>
<sequence length="129" mass="15515">MVGDSSYYAVILEAQKYLHQLQYQHWLQYELLTYQWWALLVVLIIPWVIWWKLVDKSKIAIILNLGFFMMIIITVMDWLGVTMQLWIYPIKLLPIMPVLLPLDWGLLPVAHMLIFQYFPHWKSFLVGHL</sequence>
<proteinExistence type="predicted"/>
<feature type="transmembrane region" description="Helical" evidence="1">
    <location>
        <begin position="34"/>
        <end position="54"/>
    </location>
</feature>
<evidence type="ECO:0000256" key="1">
    <source>
        <dbReference type="SAM" id="Phobius"/>
    </source>
</evidence>
<keyword evidence="1" id="KW-0812">Transmembrane</keyword>
<name>A0ABS8HXN8_9FIRM</name>
<keyword evidence="1" id="KW-0472">Membrane</keyword>
<keyword evidence="1" id="KW-1133">Transmembrane helix</keyword>
<reference evidence="2" key="1">
    <citation type="submission" date="2021-11" db="EMBL/GenBank/DDBJ databases">
        <title>Description of a new species Pelosinus isolated from the bottom sediments of Lake Baikal.</title>
        <authorList>
            <person name="Zakharyuk A."/>
        </authorList>
    </citation>
    <scope>NUCLEOTIDE SEQUENCE</scope>
    <source>
        <strain evidence="2">Bkl1</strain>
    </source>
</reference>
<accession>A0ABS8HXN8</accession>
<dbReference type="EMBL" id="JAJHJB010000044">
    <property type="protein sequence ID" value="MCC5467938.1"/>
    <property type="molecule type" value="Genomic_DNA"/>
</dbReference>
<dbReference type="NCBIfam" id="NF041644">
    <property type="entry name" value="CBO0543_fam"/>
    <property type="match status" value="1"/>
</dbReference>
<dbReference type="RefSeq" id="WP_229536864.1">
    <property type="nucleotide sequence ID" value="NZ_JAJHJB010000044.1"/>
</dbReference>
<gene>
    <name evidence="2" type="ORF">LMF89_21615</name>
</gene>
<organism evidence="2 3">
    <name type="scientific">Pelosinus baikalensis</name>
    <dbReference type="NCBI Taxonomy" id="2892015"/>
    <lineage>
        <taxon>Bacteria</taxon>
        <taxon>Bacillati</taxon>
        <taxon>Bacillota</taxon>
        <taxon>Negativicutes</taxon>
        <taxon>Selenomonadales</taxon>
        <taxon>Sporomusaceae</taxon>
        <taxon>Pelosinus</taxon>
    </lineage>
</organism>